<dbReference type="OrthoDB" id="5550281at2759"/>
<dbReference type="InterPro" id="IPR009071">
    <property type="entry name" value="HMG_box_dom"/>
</dbReference>
<feature type="domain" description="HMG box" evidence="4">
    <location>
        <begin position="462"/>
        <end position="534"/>
    </location>
</feature>
<feature type="region of interest" description="Disordered" evidence="3">
    <location>
        <begin position="559"/>
        <end position="582"/>
    </location>
</feature>
<evidence type="ECO:0000313" key="6">
    <source>
        <dbReference type="Proteomes" id="UP000076154"/>
    </source>
</evidence>
<dbReference type="EMBL" id="LUEZ02000071">
    <property type="protein sequence ID" value="RDB19874.1"/>
    <property type="molecule type" value="Genomic_DNA"/>
</dbReference>
<dbReference type="GO" id="GO:0005634">
    <property type="term" value="C:nucleus"/>
    <property type="evidence" value="ECO:0007669"/>
    <property type="project" value="UniProtKB-UniRule"/>
</dbReference>
<feature type="region of interest" description="Disordered" evidence="3">
    <location>
        <begin position="207"/>
        <end position="355"/>
    </location>
</feature>
<dbReference type="SUPFAM" id="SSF47095">
    <property type="entry name" value="HMG-box"/>
    <property type="match status" value="2"/>
</dbReference>
<gene>
    <name evidence="5" type="primary">HMGL</name>
    <name evidence="5" type="ORF">Hypma_012797</name>
</gene>
<keyword evidence="6" id="KW-1185">Reference proteome</keyword>
<dbReference type="Proteomes" id="UP000076154">
    <property type="component" value="Unassembled WGS sequence"/>
</dbReference>
<dbReference type="PANTHER" id="PTHR48112">
    <property type="entry name" value="HIGH MOBILITY GROUP PROTEIN DSP1"/>
    <property type="match status" value="1"/>
</dbReference>
<dbReference type="GO" id="GO:0003677">
    <property type="term" value="F:DNA binding"/>
    <property type="evidence" value="ECO:0007669"/>
    <property type="project" value="UniProtKB-UniRule"/>
</dbReference>
<dbReference type="Pfam" id="PF09011">
    <property type="entry name" value="HMG_box_2"/>
    <property type="match status" value="1"/>
</dbReference>
<evidence type="ECO:0000256" key="2">
    <source>
        <dbReference type="PROSITE-ProRule" id="PRU00267"/>
    </source>
</evidence>
<proteinExistence type="predicted"/>
<evidence type="ECO:0000313" key="5">
    <source>
        <dbReference type="EMBL" id="RDB19874.1"/>
    </source>
</evidence>
<dbReference type="InterPro" id="IPR050342">
    <property type="entry name" value="HMGB"/>
</dbReference>
<feature type="compositionally biased region" description="Basic and acidic residues" evidence="3">
    <location>
        <begin position="217"/>
        <end position="228"/>
    </location>
</feature>
<sequence length="582" mass="65019">MQVIRGPLVRLHLIYFRPLSTAARSFPPRVVPFSMPSATNRRPTSPDPMSSYSPMLTFDDNSAFVAPESDQLLFGSFDFDDFATPASPRAPWDPFSDIDSDVKPMYDFSGRNYAYDVSQSSPADSGYYDSAGLYNGRIMKASPPPENHLLISNWVNDPDLSLASPTSPIPIPSSLPQSSSFVPFANPVHFPRSPVFSPTEYAALHPLPRSMSPSSSFEDHYSPQRQRVDSISPQDTTLHTPSWASQLWDNPSSLRSPTSPRPSVRHSPLCDTTVRQRVSSLRGSVTSGQLFQSSSAPSYTEPRVPAMTRAYSRRAESVSMSEDPEATVRRKKRSPPLEDPATAAKANDSPLKSVLRPPKLAPSAWQLYFTDWIQKQQASGTRKLNVAQAAKEAGQEYANLSVEEKEPYKRRSQVAKEVRERELAAYMRTLTPDDIKRENAFRAAQRKAGKSRRSNIKDPNAPKKPLSAYFMFLQRIRANPQLVREIFGDETETTKQSVLAAAKWRSMTDAERQPFLAQAEQEKMEYEAARRIYEEGSASYGSSNINFSIHPGSPSFATMKLESESESEGFVTDDGFDRSIRN</sequence>
<keyword evidence="2" id="KW-0539">Nucleus</keyword>
<organism evidence="5 6">
    <name type="scientific">Hypsizygus marmoreus</name>
    <name type="common">White beech mushroom</name>
    <name type="synonym">Agaricus marmoreus</name>
    <dbReference type="NCBI Taxonomy" id="39966"/>
    <lineage>
        <taxon>Eukaryota</taxon>
        <taxon>Fungi</taxon>
        <taxon>Dikarya</taxon>
        <taxon>Basidiomycota</taxon>
        <taxon>Agaricomycotina</taxon>
        <taxon>Agaricomycetes</taxon>
        <taxon>Agaricomycetidae</taxon>
        <taxon>Agaricales</taxon>
        <taxon>Tricholomatineae</taxon>
        <taxon>Lyophyllaceae</taxon>
        <taxon>Hypsizygus</taxon>
    </lineage>
</organism>
<feature type="DNA-binding region" description="HMG box" evidence="2">
    <location>
        <begin position="462"/>
        <end position="534"/>
    </location>
</feature>
<reference evidence="5" key="1">
    <citation type="submission" date="2018-04" db="EMBL/GenBank/DDBJ databases">
        <title>Whole genome sequencing of Hypsizygus marmoreus.</title>
        <authorList>
            <person name="Choi I.-G."/>
            <person name="Min B."/>
            <person name="Kim J.-G."/>
            <person name="Kim S."/>
            <person name="Oh Y.-L."/>
            <person name="Kong W.-S."/>
            <person name="Park H."/>
            <person name="Jeong J."/>
            <person name="Song E.-S."/>
        </authorList>
    </citation>
    <scope>NUCLEOTIDE SEQUENCE [LARGE SCALE GENOMIC DNA]</scope>
    <source>
        <strain evidence="5">51987-8</strain>
    </source>
</reference>
<evidence type="ECO:0000256" key="3">
    <source>
        <dbReference type="SAM" id="MobiDB-lite"/>
    </source>
</evidence>
<feature type="compositionally biased region" description="Low complexity" evidence="3">
    <location>
        <begin position="251"/>
        <end position="267"/>
    </location>
</feature>
<protein>
    <submittedName>
        <fullName evidence="5">HMG1/2-like protein</fullName>
    </submittedName>
</protein>
<feature type="domain" description="HMG box" evidence="4">
    <location>
        <begin position="358"/>
        <end position="427"/>
    </location>
</feature>
<evidence type="ECO:0000256" key="1">
    <source>
        <dbReference type="ARBA" id="ARBA00023125"/>
    </source>
</evidence>
<name>A0A369JKE0_HYPMA</name>
<dbReference type="STRING" id="39966.A0A369JKE0"/>
<dbReference type="AlphaFoldDB" id="A0A369JKE0"/>
<dbReference type="Gene3D" id="1.10.30.10">
    <property type="entry name" value="High mobility group box domain"/>
    <property type="match status" value="2"/>
</dbReference>
<accession>A0A369JKE0</accession>
<dbReference type="PANTHER" id="PTHR48112:SF22">
    <property type="entry name" value="MITOCHONDRIAL TRANSCRIPTION FACTOR A, ISOFORM B"/>
    <property type="match status" value="1"/>
</dbReference>
<dbReference type="InterPro" id="IPR036910">
    <property type="entry name" value="HMG_box_dom_sf"/>
</dbReference>
<keyword evidence="1 2" id="KW-0238">DNA-binding</keyword>
<comment type="caution">
    <text evidence="5">The sequence shown here is derived from an EMBL/GenBank/DDBJ whole genome shotgun (WGS) entry which is preliminary data.</text>
</comment>
<feature type="compositionally biased region" description="Polar residues" evidence="3">
    <location>
        <begin position="229"/>
        <end position="250"/>
    </location>
</feature>
<dbReference type="SMART" id="SM00398">
    <property type="entry name" value="HMG"/>
    <property type="match status" value="2"/>
</dbReference>
<feature type="compositionally biased region" description="Polar residues" evidence="3">
    <location>
        <begin position="273"/>
        <end position="298"/>
    </location>
</feature>
<dbReference type="PROSITE" id="PS50118">
    <property type="entry name" value="HMG_BOX_2"/>
    <property type="match status" value="2"/>
</dbReference>
<feature type="DNA-binding region" description="HMG box" evidence="2">
    <location>
        <begin position="358"/>
        <end position="427"/>
    </location>
</feature>
<dbReference type="Pfam" id="PF00505">
    <property type="entry name" value="HMG_box"/>
    <property type="match status" value="1"/>
</dbReference>
<dbReference type="InParanoid" id="A0A369JKE0"/>
<evidence type="ECO:0000259" key="4">
    <source>
        <dbReference type="PROSITE" id="PS50118"/>
    </source>
</evidence>